<organism evidence="2">
    <name type="scientific">Ditylum brightwellii</name>
    <dbReference type="NCBI Taxonomy" id="49249"/>
    <lineage>
        <taxon>Eukaryota</taxon>
        <taxon>Sar</taxon>
        <taxon>Stramenopiles</taxon>
        <taxon>Ochrophyta</taxon>
        <taxon>Bacillariophyta</taxon>
        <taxon>Mediophyceae</taxon>
        <taxon>Lithodesmiophycidae</taxon>
        <taxon>Lithodesmiales</taxon>
        <taxon>Lithodesmiaceae</taxon>
        <taxon>Ditylum</taxon>
    </lineage>
</organism>
<evidence type="ECO:0000256" key="1">
    <source>
        <dbReference type="SAM" id="SignalP"/>
    </source>
</evidence>
<feature type="chain" id="PRO_5030818803" evidence="1">
    <location>
        <begin position="22"/>
        <end position="269"/>
    </location>
</feature>
<sequence length="269" mass="30109">MKSFQMLSSVILMKRILFVAGSSSSSFARTTAFVVPRHDMNQQRLMSSTTLCESNIPSIEELSTDPFMKQVQHASTLVPLLNDKDSNVDMYPMLKAQLSHSDGIRGFFVSYLTGSSEEEEEEEEKNMVVPKSLRRAMKKVDAKELVPLACMNVIMPTAMVTMHTDPNLSSSSAKTAKRGKVILSTLLQDEADGEKDDFLALDNCLAMLEAADAAINTMEVEMDDDDDDDDEGDDVDEELVKYWQDFYVKWGYKETQLNDIITTISEVLA</sequence>
<proteinExistence type="predicted"/>
<reference evidence="2" key="1">
    <citation type="submission" date="2021-01" db="EMBL/GenBank/DDBJ databases">
        <authorList>
            <person name="Corre E."/>
            <person name="Pelletier E."/>
            <person name="Niang G."/>
            <person name="Scheremetjew M."/>
            <person name="Finn R."/>
            <person name="Kale V."/>
            <person name="Holt S."/>
            <person name="Cochrane G."/>
            <person name="Meng A."/>
            <person name="Brown T."/>
            <person name="Cohen L."/>
        </authorList>
    </citation>
    <scope>NUCLEOTIDE SEQUENCE</scope>
    <source>
        <strain evidence="2">GSO104</strain>
    </source>
</reference>
<accession>A0A7S4RZI1</accession>
<name>A0A7S4RZI1_9STRA</name>
<feature type="signal peptide" evidence="1">
    <location>
        <begin position="1"/>
        <end position="21"/>
    </location>
</feature>
<protein>
    <submittedName>
        <fullName evidence="2">Uncharacterized protein</fullName>
    </submittedName>
</protein>
<dbReference type="EMBL" id="HBNS01033559">
    <property type="protein sequence ID" value="CAE4628815.1"/>
    <property type="molecule type" value="Transcribed_RNA"/>
</dbReference>
<keyword evidence="1" id="KW-0732">Signal</keyword>
<dbReference type="AlphaFoldDB" id="A0A7S4RZI1"/>
<evidence type="ECO:0000313" key="2">
    <source>
        <dbReference type="EMBL" id="CAE4628815.1"/>
    </source>
</evidence>
<gene>
    <name evidence="2" type="ORF">DBRI00130_LOCUS26252</name>
</gene>